<feature type="region of interest" description="Disordered" evidence="3">
    <location>
        <begin position="12"/>
        <end position="33"/>
    </location>
</feature>
<dbReference type="RefSeq" id="WP_220379431.1">
    <property type="nucleotide sequence ID" value="NZ_CP080544.1"/>
</dbReference>
<gene>
    <name evidence="5" type="ORF">H8L67_08645</name>
</gene>
<dbReference type="EMBL" id="CP080544">
    <property type="protein sequence ID" value="QYR52646.1"/>
    <property type="molecule type" value="Genomic_DNA"/>
</dbReference>
<dbReference type="PROSITE" id="PS50110">
    <property type="entry name" value="RESPONSE_REGULATORY"/>
    <property type="match status" value="1"/>
</dbReference>
<name>A0ABX8WPA4_9GAMM</name>
<sequence length="203" mass="22494">MATLDFLKRMLGTPNGEVQPEAAADPRSPASTDRRAVAREEAEIGMKVLVIDDSLTIVNVLSRMLEQNQYQVLSAGDAESGLALARTEKPELIFLDVVLPGMSGFDALRHFRKQEETATTPVIMISGNAMATEQFYVKRIGADEFMKKPFGRVEVFSVIQKLVQEGRLHKRSAPQEHLLVDDGERVLPDPQDGDEMRPNFGAL</sequence>
<proteinExistence type="predicted"/>
<dbReference type="CDD" id="cd17574">
    <property type="entry name" value="REC_OmpR"/>
    <property type="match status" value="1"/>
</dbReference>
<accession>A0ABX8WPA4</accession>
<keyword evidence="1 2" id="KW-0597">Phosphoprotein</keyword>
<evidence type="ECO:0000313" key="6">
    <source>
        <dbReference type="Proteomes" id="UP000824755"/>
    </source>
</evidence>
<dbReference type="InterPro" id="IPR011006">
    <property type="entry name" value="CheY-like_superfamily"/>
</dbReference>
<evidence type="ECO:0000256" key="1">
    <source>
        <dbReference type="ARBA" id="ARBA00022553"/>
    </source>
</evidence>
<feature type="modified residue" description="4-aspartylphosphate" evidence="2">
    <location>
        <position position="96"/>
    </location>
</feature>
<keyword evidence="6" id="KW-1185">Reference proteome</keyword>
<dbReference type="Gene3D" id="3.40.50.2300">
    <property type="match status" value="1"/>
</dbReference>
<dbReference type="PANTHER" id="PTHR44591:SF3">
    <property type="entry name" value="RESPONSE REGULATORY DOMAIN-CONTAINING PROTEIN"/>
    <property type="match status" value="1"/>
</dbReference>
<dbReference type="SMART" id="SM00448">
    <property type="entry name" value="REC"/>
    <property type="match status" value="1"/>
</dbReference>
<reference evidence="5 6" key="1">
    <citation type="submission" date="2021-08" db="EMBL/GenBank/DDBJ databases">
        <title>Lysobacter sp. strain CJ11 Genome sequencing and assembly.</title>
        <authorList>
            <person name="Kim I."/>
        </authorList>
    </citation>
    <scope>NUCLEOTIDE SEQUENCE [LARGE SCALE GENOMIC DNA]</scope>
    <source>
        <strain evidence="5 6">CJ11</strain>
    </source>
</reference>
<evidence type="ECO:0000256" key="2">
    <source>
        <dbReference type="PROSITE-ProRule" id="PRU00169"/>
    </source>
</evidence>
<dbReference type="PANTHER" id="PTHR44591">
    <property type="entry name" value="STRESS RESPONSE REGULATOR PROTEIN 1"/>
    <property type="match status" value="1"/>
</dbReference>
<evidence type="ECO:0000256" key="3">
    <source>
        <dbReference type="SAM" id="MobiDB-lite"/>
    </source>
</evidence>
<dbReference type="InterPro" id="IPR050595">
    <property type="entry name" value="Bact_response_regulator"/>
</dbReference>
<evidence type="ECO:0000313" key="5">
    <source>
        <dbReference type="EMBL" id="QYR52646.1"/>
    </source>
</evidence>
<dbReference type="Pfam" id="PF00072">
    <property type="entry name" value="Response_reg"/>
    <property type="match status" value="1"/>
</dbReference>
<dbReference type="SUPFAM" id="SSF52172">
    <property type="entry name" value="CheY-like"/>
    <property type="match status" value="1"/>
</dbReference>
<organism evidence="5 6">
    <name type="scientific">Lysobacter soyae</name>
    <dbReference type="NCBI Taxonomy" id="2764185"/>
    <lineage>
        <taxon>Bacteria</taxon>
        <taxon>Pseudomonadati</taxon>
        <taxon>Pseudomonadota</taxon>
        <taxon>Gammaproteobacteria</taxon>
        <taxon>Lysobacterales</taxon>
        <taxon>Lysobacteraceae</taxon>
        <taxon>Lysobacter</taxon>
    </lineage>
</organism>
<evidence type="ECO:0000259" key="4">
    <source>
        <dbReference type="PROSITE" id="PS50110"/>
    </source>
</evidence>
<protein>
    <submittedName>
        <fullName evidence="5">Response regulator</fullName>
    </submittedName>
</protein>
<feature type="region of interest" description="Disordered" evidence="3">
    <location>
        <begin position="179"/>
        <end position="203"/>
    </location>
</feature>
<feature type="domain" description="Response regulatory" evidence="4">
    <location>
        <begin position="47"/>
        <end position="163"/>
    </location>
</feature>
<dbReference type="InterPro" id="IPR001789">
    <property type="entry name" value="Sig_transdc_resp-reg_receiver"/>
</dbReference>
<dbReference type="Proteomes" id="UP000824755">
    <property type="component" value="Chromosome"/>
</dbReference>